<comment type="caution">
    <text evidence="2">The sequence shown here is derived from an EMBL/GenBank/DDBJ whole genome shotgun (WGS) entry which is preliminary data.</text>
</comment>
<feature type="chain" id="PRO_5020354462" description="DUF4402 domain-containing protein" evidence="1">
    <location>
        <begin position="19"/>
        <end position="161"/>
    </location>
</feature>
<evidence type="ECO:0000313" key="3">
    <source>
        <dbReference type="Proteomes" id="UP000310636"/>
    </source>
</evidence>
<keyword evidence="3" id="KW-1185">Reference proteome</keyword>
<reference evidence="2 3" key="1">
    <citation type="submission" date="2019-04" db="EMBL/GenBank/DDBJ databases">
        <title>Cohnella sp. nov. isolated from preserved vegetables.</title>
        <authorList>
            <person name="Lin S.-Y."/>
            <person name="Hung M.-H."/>
            <person name="Young C.-C."/>
        </authorList>
    </citation>
    <scope>NUCLEOTIDE SEQUENCE [LARGE SCALE GENOMIC DNA]</scope>
    <source>
        <strain evidence="2 3">CC-MHH1044</strain>
    </source>
</reference>
<gene>
    <name evidence="2" type="ORF">E6C55_05525</name>
</gene>
<proteinExistence type="predicted"/>
<feature type="signal peptide" evidence="1">
    <location>
        <begin position="1"/>
        <end position="18"/>
    </location>
</feature>
<evidence type="ECO:0000256" key="1">
    <source>
        <dbReference type="SAM" id="SignalP"/>
    </source>
</evidence>
<keyword evidence="1" id="KW-0732">Signal</keyword>
<organism evidence="2 3">
    <name type="scientific">Cohnella fermenti</name>
    <dbReference type="NCBI Taxonomy" id="2565925"/>
    <lineage>
        <taxon>Bacteria</taxon>
        <taxon>Bacillati</taxon>
        <taxon>Bacillota</taxon>
        <taxon>Bacilli</taxon>
        <taxon>Bacillales</taxon>
        <taxon>Paenibacillaceae</taxon>
        <taxon>Cohnella</taxon>
    </lineage>
</organism>
<accession>A0A4S4C625</accession>
<dbReference type="EMBL" id="SSOB01000005">
    <property type="protein sequence ID" value="THF83311.1"/>
    <property type="molecule type" value="Genomic_DNA"/>
</dbReference>
<dbReference type="OrthoDB" id="9939767at2"/>
<evidence type="ECO:0000313" key="2">
    <source>
        <dbReference type="EMBL" id="THF83311.1"/>
    </source>
</evidence>
<dbReference type="Proteomes" id="UP000310636">
    <property type="component" value="Unassembled WGS sequence"/>
</dbReference>
<evidence type="ECO:0008006" key="4">
    <source>
        <dbReference type="Google" id="ProtNLM"/>
    </source>
</evidence>
<protein>
    <recommendedName>
        <fullName evidence="4">DUF4402 domain-containing protein</fullName>
    </recommendedName>
</protein>
<dbReference type="AlphaFoldDB" id="A0A4S4C625"/>
<name>A0A4S4C625_9BACL</name>
<dbReference type="RefSeq" id="WP_136368791.1">
    <property type="nucleotide sequence ID" value="NZ_SSOB01000005.1"/>
</dbReference>
<sequence length="161" mass="17032">MSLAMAMVLIYSAVGASAESTSYTVTSNLYVPAANNEILGVNAYLTNSFVLPTSPVSNNATITDNGDGTYTLSVPIANNTFALIDLGTPQANSGISNIVETRNTSTYGSNTNGRITNLTMTIEEGTASVSFTGSHEYSGYFLSPGDKYFNLKLDVDWTNVP</sequence>